<evidence type="ECO:0000259" key="1">
    <source>
        <dbReference type="Pfam" id="PF06259"/>
    </source>
</evidence>
<dbReference type="InterPro" id="IPR010427">
    <property type="entry name" value="DUF1023"/>
</dbReference>
<reference evidence="2" key="1">
    <citation type="journal article" date="2019" name="Emerg. Microbes Infect.">
        <title>Comprehensive subspecies identification of 175 nontuberculous mycobacteria species based on 7547 genomic profiles.</title>
        <authorList>
            <person name="Matsumoto Y."/>
            <person name="Kinjo T."/>
            <person name="Motooka D."/>
            <person name="Nabeya D."/>
            <person name="Jung N."/>
            <person name="Uechi K."/>
            <person name="Horii T."/>
            <person name="Iida T."/>
            <person name="Fujita J."/>
            <person name="Nakamura S."/>
        </authorList>
    </citation>
    <scope>NUCLEOTIDE SEQUENCE [LARGE SCALE GENOMIC DNA]</scope>
    <source>
        <strain evidence="2">JCM 13671</strain>
    </source>
</reference>
<feature type="domain" description="DUF1023" evidence="1">
    <location>
        <begin position="336"/>
        <end position="508"/>
    </location>
</feature>
<dbReference type="OrthoDB" id="5170249at2"/>
<dbReference type="AlphaFoldDB" id="A0A7I7XWX2"/>
<dbReference type="Pfam" id="PF06259">
    <property type="entry name" value="Abhydrolase_8"/>
    <property type="match status" value="1"/>
</dbReference>
<evidence type="ECO:0000313" key="3">
    <source>
        <dbReference type="Proteomes" id="UP000466931"/>
    </source>
</evidence>
<name>A0A7I7XWX2_9MYCO</name>
<accession>A0A7I7XWX2</accession>
<reference evidence="2" key="2">
    <citation type="submission" date="2020-02" db="EMBL/GenBank/DDBJ databases">
        <authorList>
            <person name="Matsumoto Y."/>
            <person name="Motooka D."/>
            <person name="Nakamura S."/>
        </authorList>
    </citation>
    <scope>NUCLEOTIDE SEQUENCE</scope>
    <source>
        <strain evidence="2">JCM 13671</strain>
    </source>
</reference>
<dbReference type="RefSeq" id="WP_085151137.1">
    <property type="nucleotide sequence ID" value="NZ_AP022612.1"/>
</dbReference>
<gene>
    <name evidence="2" type="ORF">MCNF_24030</name>
</gene>
<proteinExistence type="predicted"/>
<organism evidence="2 3">
    <name type="scientific">Mycolicibacterium confluentis</name>
    <dbReference type="NCBI Taxonomy" id="28047"/>
    <lineage>
        <taxon>Bacteria</taxon>
        <taxon>Bacillati</taxon>
        <taxon>Actinomycetota</taxon>
        <taxon>Actinomycetes</taxon>
        <taxon>Mycobacteriales</taxon>
        <taxon>Mycobacteriaceae</taxon>
        <taxon>Mycolicibacterium</taxon>
    </lineage>
</organism>
<keyword evidence="3" id="KW-1185">Reference proteome</keyword>
<protein>
    <recommendedName>
        <fullName evidence="1">DUF1023 domain-containing protein</fullName>
    </recommendedName>
</protein>
<sequence>MTPAPTVSEVEHWRPSVLHEVAEAWSVLALALRRHTEGLARNDGDAWSGTAAEAAFAQLAGRVERAHQLAQALASAAVEARRGGQELITARGTLVAVLQSVRSLGCVVDDAGVVSAAAPRFGSADDWTAQVQTALQRAGAADHCVAAAIREALGVAFGEAPTDPVRAPAAPNTAPAATDVVAAWPTMSQDRIAAQISAMTPEQRAALIAGAPRQVGNTDGVPWPMRVAANEVNIADAVAAQRRILDRPENEKIREALAQGFGQGLRGAGGFSPDRAAAERFQAMVLTDPAWRAAAIAHHDRAPRRNIAFYGELTAVVPDPTGRSAEPVKRQVLAFDPARSSLVELHGDLSRATSLAVLVPGLNTTVQESDSNVRTARRFVAAGGGDVAMITYLGGPFPTGGDVVSGVLDAAQSRYALDMAPRLVAFSEDVERTVDATGRNVPVTYLGHSYGGSILGTAERLGLTADRTVYVAAAGAGVGVEDQNDWHNRNPDVERYSMTAPGDWIEVVQGRPGSPHGADPDEMAGVWRLSTGRRLDGTEMSGPRAHSDIVNEPSDAWHNLLAVITGRPVVR</sequence>
<evidence type="ECO:0000313" key="2">
    <source>
        <dbReference type="EMBL" id="BBZ33798.1"/>
    </source>
</evidence>
<dbReference type="Proteomes" id="UP000466931">
    <property type="component" value="Chromosome"/>
</dbReference>
<dbReference type="EMBL" id="AP022612">
    <property type="protein sequence ID" value="BBZ33798.1"/>
    <property type="molecule type" value="Genomic_DNA"/>
</dbReference>